<dbReference type="Gene3D" id="6.10.140.1020">
    <property type="match status" value="1"/>
</dbReference>
<dbReference type="AlphaFoldDB" id="A0A0D0ARY9"/>
<proteinExistence type="predicted"/>
<feature type="region of interest" description="Disordered" evidence="1">
    <location>
        <begin position="151"/>
        <end position="191"/>
    </location>
</feature>
<dbReference type="EMBL" id="KN835190">
    <property type="protein sequence ID" value="KIK44456.1"/>
    <property type="molecule type" value="Genomic_DNA"/>
</dbReference>
<feature type="region of interest" description="Disordered" evidence="1">
    <location>
        <begin position="95"/>
        <end position="118"/>
    </location>
</feature>
<reference evidence="3" key="2">
    <citation type="submission" date="2015-01" db="EMBL/GenBank/DDBJ databases">
        <title>Evolutionary Origins and Diversification of the Mycorrhizal Mutualists.</title>
        <authorList>
            <consortium name="DOE Joint Genome Institute"/>
            <consortium name="Mycorrhizal Genomics Consortium"/>
            <person name="Kohler A."/>
            <person name="Kuo A."/>
            <person name="Nagy L.G."/>
            <person name="Floudas D."/>
            <person name="Copeland A."/>
            <person name="Barry K.W."/>
            <person name="Cichocki N."/>
            <person name="Veneault-Fourrey C."/>
            <person name="LaButti K."/>
            <person name="Lindquist E.A."/>
            <person name="Lipzen A."/>
            <person name="Lundell T."/>
            <person name="Morin E."/>
            <person name="Murat C."/>
            <person name="Riley R."/>
            <person name="Ohm R."/>
            <person name="Sun H."/>
            <person name="Tunlid A."/>
            <person name="Henrissat B."/>
            <person name="Grigoriev I.V."/>
            <person name="Hibbett D.S."/>
            <person name="Martin F."/>
        </authorList>
    </citation>
    <scope>NUCLEOTIDE SEQUENCE [LARGE SCALE GENOMIC DNA]</scope>
    <source>
        <strain evidence="3">UH-Slu-Lm8-n1</strain>
    </source>
</reference>
<accession>A0A0D0ARY9</accession>
<feature type="compositionally biased region" description="Low complexity" evidence="1">
    <location>
        <begin position="172"/>
        <end position="191"/>
    </location>
</feature>
<reference evidence="2 3" key="1">
    <citation type="submission" date="2014-04" db="EMBL/GenBank/DDBJ databases">
        <authorList>
            <consortium name="DOE Joint Genome Institute"/>
            <person name="Kuo A."/>
            <person name="Ruytinx J."/>
            <person name="Rineau F."/>
            <person name="Colpaert J."/>
            <person name="Kohler A."/>
            <person name="Nagy L.G."/>
            <person name="Floudas D."/>
            <person name="Copeland A."/>
            <person name="Barry K.W."/>
            <person name="Cichocki N."/>
            <person name="Veneault-Fourrey C."/>
            <person name="LaButti K."/>
            <person name="Lindquist E.A."/>
            <person name="Lipzen A."/>
            <person name="Lundell T."/>
            <person name="Morin E."/>
            <person name="Murat C."/>
            <person name="Sun H."/>
            <person name="Tunlid A."/>
            <person name="Henrissat B."/>
            <person name="Grigoriev I.V."/>
            <person name="Hibbett D.S."/>
            <person name="Martin F."/>
            <person name="Nordberg H.P."/>
            <person name="Cantor M.N."/>
            <person name="Hua S.X."/>
        </authorList>
    </citation>
    <scope>NUCLEOTIDE SEQUENCE [LARGE SCALE GENOMIC DNA]</scope>
    <source>
        <strain evidence="2 3">UH-Slu-Lm8-n1</strain>
    </source>
</reference>
<feature type="compositionally biased region" description="Polar residues" evidence="1">
    <location>
        <begin position="95"/>
        <end position="105"/>
    </location>
</feature>
<feature type="region of interest" description="Disordered" evidence="1">
    <location>
        <begin position="1"/>
        <end position="28"/>
    </location>
</feature>
<gene>
    <name evidence="2" type="ORF">CY34DRAFT_623888</name>
</gene>
<protein>
    <submittedName>
        <fullName evidence="2">Uncharacterized protein</fullName>
    </submittedName>
</protein>
<feature type="compositionally biased region" description="Pro residues" evidence="1">
    <location>
        <begin position="63"/>
        <end position="73"/>
    </location>
</feature>
<organism evidence="2 3">
    <name type="scientific">Suillus luteus UH-Slu-Lm8-n1</name>
    <dbReference type="NCBI Taxonomy" id="930992"/>
    <lineage>
        <taxon>Eukaryota</taxon>
        <taxon>Fungi</taxon>
        <taxon>Dikarya</taxon>
        <taxon>Basidiomycota</taxon>
        <taxon>Agaricomycotina</taxon>
        <taxon>Agaricomycetes</taxon>
        <taxon>Agaricomycetidae</taxon>
        <taxon>Boletales</taxon>
        <taxon>Suillineae</taxon>
        <taxon>Suillaceae</taxon>
        <taxon>Suillus</taxon>
    </lineage>
</organism>
<name>A0A0D0ARY9_9AGAM</name>
<dbReference type="InParanoid" id="A0A0D0ARY9"/>
<evidence type="ECO:0000256" key="1">
    <source>
        <dbReference type="SAM" id="MobiDB-lite"/>
    </source>
</evidence>
<evidence type="ECO:0000313" key="2">
    <source>
        <dbReference type="EMBL" id="KIK44456.1"/>
    </source>
</evidence>
<feature type="region of interest" description="Disordered" evidence="1">
    <location>
        <begin position="48"/>
        <end position="80"/>
    </location>
</feature>
<dbReference type="Proteomes" id="UP000054485">
    <property type="component" value="Unassembled WGS sequence"/>
</dbReference>
<feature type="region of interest" description="Disordered" evidence="1">
    <location>
        <begin position="493"/>
        <end position="549"/>
    </location>
</feature>
<dbReference type="HOGENOM" id="CLU_471067_0_0_1"/>
<dbReference type="OrthoDB" id="27934at2759"/>
<sequence length="579" mass="63852">MDTTVEQQTPTLYTDALASNDSQDEVSATPSCAYTQVLVDPLCVQDKPASENHQLDEESLAPQLPPDLSPPLPQSDDLMDPELHLEPLANTYCSTAVSGNTTNEGLPQRDESLSPSLSPLILRRDTPHVELIDANDLRMIHLRSSGMKLPRLQPREVDEEAPWNSSLDNARSSSLPPSSSPPQIFSSSPFASSQSSLIEIGDHDKVADRVISMEPDDQDVISSLDGVYSDSLEEACNYHDDIDAYQQREMHESCDLAIHKGCPKTNETADDIQEVNSLPQKRSWPEEEIVALGLHAKDVPQSPGDIRSAKRMKTLGGQVYLPPAPKRATLASQQQQFKKLIAPFRSPLILNKDEYTPSEDLVKSKSPLSVLLAPPTAPKMPLTPQKPHHAHAIPSVTPAKTRVRTLKAASQFKSPLSSSASVPSGRGSSIRLTPTVQSLERKLQLLKRAIKVKENDEEKTLIGLIKKWTEAGREVAYELWDLVKDSANKGEGVGWDGGKGKMGSRDPNWGWDSPGIKRESYPENEMNTDTENPLDEGCTNKIHSEDNEQTRNTMGTMLRQLGIATETLSWNDDEEIFLD</sequence>
<dbReference type="STRING" id="930992.A0A0D0ARY9"/>
<evidence type="ECO:0000313" key="3">
    <source>
        <dbReference type="Proteomes" id="UP000054485"/>
    </source>
</evidence>
<keyword evidence="3" id="KW-1185">Reference proteome</keyword>